<dbReference type="InterPro" id="IPR001647">
    <property type="entry name" value="HTH_TetR"/>
</dbReference>
<dbReference type="Pfam" id="PF00440">
    <property type="entry name" value="TetR_N"/>
    <property type="match status" value="1"/>
</dbReference>
<comment type="caution">
    <text evidence="6">The sequence shown here is derived from an EMBL/GenBank/DDBJ whole genome shotgun (WGS) entry which is preliminary data.</text>
</comment>
<dbReference type="Gene3D" id="1.10.357.10">
    <property type="entry name" value="Tetracycline Repressor, domain 2"/>
    <property type="match status" value="1"/>
</dbReference>
<protein>
    <submittedName>
        <fullName evidence="6">TetR/AcrR family transcriptional regulator</fullName>
    </submittedName>
</protein>
<dbReference type="EMBL" id="QMEY01000015">
    <property type="protein sequence ID" value="RBQ16713.1"/>
    <property type="molecule type" value="Genomic_DNA"/>
</dbReference>
<dbReference type="FunFam" id="1.10.10.60:FF:000141">
    <property type="entry name" value="TetR family transcriptional regulator"/>
    <property type="match status" value="1"/>
</dbReference>
<name>A0A366LT47_9ACTN</name>
<keyword evidence="2 4" id="KW-0238">DNA-binding</keyword>
<feature type="domain" description="HTH tetR-type" evidence="5">
    <location>
        <begin position="7"/>
        <end position="67"/>
    </location>
</feature>
<dbReference type="GO" id="GO:0000976">
    <property type="term" value="F:transcription cis-regulatory region binding"/>
    <property type="evidence" value="ECO:0007669"/>
    <property type="project" value="TreeGrafter"/>
</dbReference>
<evidence type="ECO:0000256" key="2">
    <source>
        <dbReference type="ARBA" id="ARBA00023125"/>
    </source>
</evidence>
<keyword evidence="3" id="KW-0804">Transcription</keyword>
<evidence type="ECO:0000313" key="7">
    <source>
        <dbReference type="Proteomes" id="UP000253303"/>
    </source>
</evidence>
<dbReference type="SUPFAM" id="SSF48498">
    <property type="entry name" value="Tetracyclin repressor-like, C-terminal domain"/>
    <property type="match status" value="1"/>
</dbReference>
<evidence type="ECO:0000256" key="1">
    <source>
        <dbReference type="ARBA" id="ARBA00023015"/>
    </source>
</evidence>
<gene>
    <name evidence="6" type="ORF">DP939_28970</name>
</gene>
<dbReference type="InterPro" id="IPR050109">
    <property type="entry name" value="HTH-type_TetR-like_transc_reg"/>
</dbReference>
<dbReference type="PANTHER" id="PTHR30055">
    <property type="entry name" value="HTH-TYPE TRANSCRIPTIONAL REGULATOR RUTR"/>
    <property type="match status" value="1"/>
</dbReference>
<accession>A0A366LT47</accession>
<dbReference type="AlphaFoldDB" id="A0A366LT47"/>
<dbReference type="PRINTS" id="PR00455">
    <property type="entry name" value="HTHTETR"/>
</dbReference>
<dbReference type="InterPro" id="IPR009057">
    <property type="entry name" value="Homeodomain-like_sf"/>
</dbReference>
<keyword evidence="7" id="KW-1185">Reference proteome</keyword>
<evidence type="ECO:0000259" key="5">
    <source>
        <dbReference type="PROSITE" id="PS50977"/>
    </source>
</evidence>
<organism evidence="6 7">
    <name type="scientific">Spongiactinospora rosea</name>
    <dbReference type="NCBI Taxonomy" id="2248750"/>
    <lineage>
        <taxon>Bacteria</taxon>
        <taxon>Bacillati</taxon>
        <taxon>Actinomycetota</taxon>
        <taxon>Actinomycetes</taxon>
        <taxon>Streptosporangiales</taxon>
        <taxon>Streptosporangiaceae</taxon>
        <taxon>Spongiactinospora</taxon>
    </lineage>
</organism>
<dbReference type="RefSeq" id="WP_113983991.1">
    <property type="nucleotide sequence ID" value="NZ_QMEY01000015.1"/>
</dbReference>
<dbReference type="GO" id="GO:0045892">
    <property type="term" value="P:negative regulation of DNA-templated transcription"/>
    <property type="evidence" value="ECO:0007669"/>
    <property type="project" value="UniProtKB-ARBA"/>
</dbReference>
<dbReference type="SUPFAM" id="SSF46689">
    <property type="entry name" value="Homeodomain-like"/>
    <property type="match status" value="1"/>
</dbReference>
<evidence type="ECO:0000256" key="3">
    <source>
        <dbReference type="ARBA" id="ARBA00023163"/>
    </source>
</evidence>
<sequence length="234" mass="25322">MPRPQIPHRRERILDAAQELILERGFDGMSMSALAERCGIGKGALYLEFASKNELVDHLIARSMRRITTALSERLAAGEMASLGDLYRIAADALLGDDLLTAAYLDDEAVLGGYAATRADDRYRRRFDWMDGYLRLLQRDGSLDAGLDPDALSLALAAFTVGLLSLSKVAGPLGRDRLAATIGAFATIVDRALTPAHAPAAMSPAAYASMRDLLDRLATDNEHPDTRDPAPETP</sequence>
<dbReference type="OrthoDB" id="3172830at2"/>
<dbReference type="GO" id="GO:0003700">
    <property type="term" value="F:DNA-binding transcription factor activity"/>
    <property type="evidence" value="ECO:0007669"/>
    <property type="project" value="TreeGrafter"/>
</dbReference>
<dbReference type="InterPro" id="IPR036271">
    <property type="entry name" value="Tet_transcr_reg_TetR-rel_C_sf"/>
</dbReference>
<evidence type="ECO:0000256" key="4">
    <source>
        <dbReference type="PROSITE-ProRule" id="PRU00335"/>
    </source>
</evidence>
<proteinExistence type="predicted"/>
<keyword evidence="1" id="KW-0805">Transcription regulation</keyword>
<dbReference type="PROSITE" id="PS50977">
    <property type="entry name" value="HTH_TETR_2"/>
    <property type="match status" value="1"/>
</dbReference>
<feature type="DNA-binding region" description="H-T-H motif" evidence="4">
    <location>
        <begin position="30"/>
        <end position="49"/>
    </location>
</feature>
<reference evidence="6 7" key="1">
    <citation type="submission" date="2018-06" db="EMBL/GenBank/DDBJ databases">
        <title>Sphaerisporangium craniellae sp. nov., isolated from a marine sponge in the South China Sea.</title>
        <authorList>
            <person name="Li L."/>
        </authorList>
    </citation>
    <scope>NUCLEOTIDE SEQUENCE [LARGE SCALE GENOMIC DNA]</scope>
    <source>
        <strain evidence="6 7">LHW63015</strain>
    </source>
</reference>
<dbReference type="PANTHER" id="PTHR30055:SF226">
    <property type="entry name" value="HTH-TYPE TRANSCRIPTIONAL REGULATOR PKSA"/>
    <property type="match status" value="1"/>
</dbReference>
<evidence type="ECO:0000313" key="6">
    <source>
        <dbReference type="EMBL" id="RBQ16713.1"/>
    </source>
</evidence>
<dbReference type="Proteomes" id="UP000253303">
    <property type="component" value="Unassembled WGS sequence"/>
</dbReference>